<gene>
    <name evidence="3" type="ORF">B0H15DRAFT_461840</name>
</gene>
<dbReference type="AlphaFoldDB" id="A0AAD6Y0E1"/>
<accession>A0AAD6Y0E1</accession>
<feature type="compositionally biased region" description="Low complexity" evidence="1">
    <location>
        <begin position="229"/>
        <end position="242"/>
    </location>
</feature>
<sequence length="312" mass="33020">MSSPFTIIDDRDKNSVSYTGTWVVGGSSHETDATVSSSLTVGDSFKVFFAGTSIGVYGTLDATSAGVQSAYTIDDGSPANVTVPESSSGADRFKQLFWQSDALSNTTHTLTVTMRKVNGVPGGDGEGTIWFDYFNVTGSADRAPGSRKKIDLAAIIAPVIVVVVLAILCGGLLLRRRRHRQQRYNDKDGNPGIEPFVTPTPMRASPLLAVPAAGHRPSKFRPVSDDIDPPMSSPASSQSRSSNKTLRPAASLADLKRQQRDAVSSHRGGVAAPAPAIPVQPESIQHVDSGIRELDPAAVAAPVEFPPVYTPH</sequence>
<comment type="caution">
    <text evidence="3">The sequence shown here is derived from an EMBL/GenBank/DDBJ whole genome shotgun (WGS) entry which is preliminary data.</text>
</comment>
<feature type="compositionally biased region" description="Low complexity" evidence="1">
    <location>
        <begin position="270"/>
        <end position="281"/>
    </location>
</feature>
<dbReference type="Proteomes" id="UP001222325">
    <property type="component" value="Unassembled WGS sequence"/>
</dbReference>
<reference evidence="3" key="1">
    <citation type="submission" date="2023-03" db="EMBL/GenBank/DDBJ databases">
        <title>Massive genome expansion in bonnet fungi (Mycena s.s.) driven by repeated elements and novel gene families across ecological guilds.</title>
        <authorList>
            <consortium name="Lawrence Berkeley National Laboratory"/>
            <person name="Harder C.B."/>
            <person name="Miyauchi S."/>
            <person name="Viragh M."/>
            <person name="Kuo A."/>
            <person name="Thoen E."/>
            <person name="Andreopoulos B."/>
            <person name="Lu D."/>
            <person name="Skrede I."/>
            <person name="Drula E."/>
            <person name="Henrissat B."/>
            <person name="Morin E."/>
            <person name="Kohler A."/>
            <person name="Barry K."/>
            <person name="LaButti K."/>
            <person name="Morin E."/>
            <person name="Salamov A."/>
            <person name="Lipzen A."/>
            <person name="Mereny Z."/>
            <person name="Hegedus B."/>
            <person name="Baldrian P."/>
            <person name="Stursova M."/>
            <person name="Weitz H."/>
            <person name="Taylor A."/>
            <person name="Grigoriev I.V."/>
            <person name="Nagy L.G."/>
            <person name="Martin F."/>
            <person name="Kauserud H."/>
        </authorList>
    </citation>
    <scope>NUCLEOTIDE SEQUENCE</scope>
    <source>
        <strain evidence="3">CBHHK173m</strain>
    </source>
</reference>
<organism evidence="3 4">
    <name type="scientific">Mycena belliarum</name>
    <dbReference type="NCBI Taxonomy" id="1033014"/>
    <lineage>
        <taxon>Eukaryota</taxon>
        <taxon>Fungi</taxon>
        <taxon>Dikarya</taxon>
        <taxon>Basidiomycota</taxon>
        <taxon>Agaricomycotina</taxon>
        <taxon>Agaricomycetes</taxon>
        <taxon>Agaricomycetidae</taxon>
        <taxon>Agaricales</taxon>
        <taxon>Marasmiineae</taxon>
        <taxon>Mycenaceae</taxon>
        <taxon>Mycena</taxon>
    </lineage>
</organism>
<dbReference type="Gene3D" id="2.60.120.260">
    <property type="entry name" value="Galactose-binding domain-like"/>
    <property type="match status" value="1"/>
</dbReference>
<feature type="region of interest" description="Disordered" evidence="1">
    <location>
        <begin position="213"/>
        <end position="281"/>
    </location>
</feature>
<name>A0AAD6Y0E1_9AGAR</name>
<keyword evidence="2" id="KW-0472">Membrane</keyword>
<evidence type="ECO:0000256" key="2">
    <source>
        <dbReference type="SAM" id="Phobius"/>
    </source>
</evidence>
<keyword evidence="4" id="KW-1185">Reference proteome</keyword>
<keyword evidence="2" id="KW-1133">Transmembrane helix</keyword>
<evidence type="ECO:0000313" key="3">
    <source>
        <dbReference type="EMBL" id="KAJ7100805.1"/>
    </source>
</evidence>
<proteinExistence type="predicted"/>
<feature type="transmembrane region" description="Helical" evidence="2">
    <location>
        <begin position="152"/>
        <end position="174"/>
    </location>
</feature>
<evidence type="ECO:0000256" key="1">
    <source>
        <dbReference type="SAM" id="MobiDB-lite"/>
    </source>
</evidence>
<protein>
    <submittedName>
        <fullName evidence="3">Uncharacterized protein</fullName>
    </submittedName>
</protein>
<dbReference type="EMBL" id="JARJCN010000005">
    <property type="protein sequence ID" value="KAJ7100805.1"/>
    <property type="molecule type" value="Genomic_DNA"/>
</dbReference>
<feature type="compositionally biased region" description="Basic and acidic residues" evidence="1">
    <location>
        <begin position="254"/>
        <end position="264"/>
    </location>
</feature>
<keyword evidence="2" id="KW-0812">Transmembrane</keyword>
<evidence type="ECO:0000313" key="4">
    <source>
        <dbReference type="Proteomes" id="UP001222325"/>
    </source>
</evidence>